<evidence type="ECO:0000256" key="2">
    <source>
        <dbReference type="ARBA" id="ARBA00022801"/>
    </source>
</evidence>
<sequence>MLCNRIKHLSIGQRLYPIKNHVAAYCSNIQAIDMSYDVFESKNSDNNLSPLIIMHGLFGSKQNWRGVGRALASKMNRKVITVDARNHGNSPHTDDHGSKSMAADIVQLMHRLNFQKISVLGHSMGGRTMMYFALKYPEMVDKGIIADISPISIPGDISIMSKILLAMKNINIPSDVPMAAGRQLANAQLIKVVPSKETVDFVLLNLRRSDDGKYYWIHNVDALYNNMSGFTKYSETIGGLPPFKGPIMFICGKNSPYVELLKIF</sequence>
<dbReference type="PRINTS" id="PR00111">
    <property type="entry name" value="ABHYDROLASE"/>
</dbReference>
<comment type="catalytic activity">
    <reaction evidence="5">
        <text>a 1,2-diacyl-sn-glycerol + H2O = a 2-acylglycerol + a fatty acid + H(+)</text>
        <dbReference type="Rhea" id="RHEA:33275"/>
        <dbReference type="ChEBI" id="CHEBI:15377"/>
        <dbReference type="ChEBI" id="CHEBI:15378"/>
        <dbReference type="ChEBI" id="CHEBI:17389"/>
        <dbReference type="ChEBI" id="CHEBI:17815"/>
        <dbReference type="ChEBI" id="CHEBI:28868"/>
        <dbReference type="EC" id="3.1.1.116"/>
    </reaction>
</comment>
<evidence type="ECO:0000256" key="4">
    <source>
        <dbReference type="ARBA" id="ARBA00042703"/>
    </source>
</evidence>
<evidence type="ECO:0000256" key="7">
    <source>
        <dbReference type="ARBA" id="ARBA00044064"/>
    </source>
</evidence>
<dbReference type="PANTHER" id="PTHR46118:SF4">
    <property type="entry name" value="PROTEIN ABHD11"/>
    <property type="match status" value="1"/>
</dbReference>
<dbReference type="Gene3D" id="3.40.50.1820">
    <property type="entry name" value="alpha/beta hydrolase"/>
    <property type="match status" value="1"/>
</dbReference>
<comment type="catalytic activity">
    <reaction evidence="8">
        <text>1-octadecanoyl-2-(4Z,7Z,10Z,13Z,16Z,19Z-docosahexaenoyl)-sn-glycerol + H2O = 2-(4Z,7Z,10Z,13Z,16Z,19Z-docosahexaenoyl)-glycerol + octadecanoate + H(+)</text>
        <dbReference type="Rhea" id="RHEA:77107"/>
        <dbReference type="ChEBI" id="CHEBI:15377"/>
        <dbReference type="ChEBI" id="CHEBI:15378"/>
        <dbReference type="ChEBI" id="CHEBI:25629"/>
        <dbReference type="ChEBI" id="CHEBI:77129"/>
        <dbReference type="ChEBI" id="CHEBI:186738"/>
    </reaction>
</comment>
<evidence type="ECO:0000256" key="11">
    <source>
        <dbReference type="ARBA" id="ARBA00048919"/>
    </source>
</evidence>
<keyword evidence="13" id="KW-1185">Reference proteome</keyword>
<dbReference type="RefSeq" id="XP_037896662.1">
    <property type="nucleotide sequence ID" value="XM_038040734.1"/>
</dbReference>
<evidence type="ECO:0000313" key="13">
    <source>
        <dbReference type="Proteomes" id="UP000092443"/>
    </source>
</evidence>
<dbReference type="GO" id="GO:0005739">
    <property type="term" value="C:mitochondrion"/>
    <property type="evidence" value="ECO:0007669"/>
    <property type="project" value="TreeGrafter"/>
</dbReference>
<comment type="catalytic activity">
    <reaction evidence="9">
        <text>1,2-didecanoylglycerol + H2O = decanoylglycerol + decanoate + H(+)</text>
        <dbReference type="Rhea" id="RHEA:48596"/>
        <dbReference type="ChEBI" id="CHEBI:11152"/>
        <dbReference type="ChEBI" id="CHEBI:15377"/>
        <dbReference type="ChEBI" id="CHEBI:15378"/>
        <dbReference type="ChEBI" id="CHEBI:27689"/>
        <dbReference type="ChEBI" id="CHEBI:90605"/>
    </reaction>
</comment>
<evidence type="ECO:0000256" key="1">
    <source>
        <dbReference type="ARBA" id="ARBA00008645"/>
    </source>
</evidence>
<dbReference type="PANTHER" id="PTHR46118">
    <property type="entry name" value="PROTEIN ABHD11"/>
    <property type="match status" value="1"/>
</dbReference>
<dbReference type="Proteomes" id="UP000092443">
    <property type="component" value="Unplaced"/>
</dbReference>
<evidence type="ECO:0000256" key="6">
    <source>
        <dbReference type="ARBA" id="ARBA00043742"/>
    </source>
</evidence>
<comment type="catalytic activity">
    <reaction evidence="11">
        <text>1-octadecanoyl-2-(5Z,8Z,11Z,14Z-eicosatetraenoyl)-sn-glycerol + H2O = 2-(5Z,8Z,11Z,14Z-eicosatetraenoyl)-glycerol + octadecanoate + H(+)</text>
        <dbReference type="Rhea" id="RHEA:38507"/>
        <dbReference type="ChEBI" id="CHEBI:15377"/>
        <dbReference type="ChEBI" id="CHEBI:15378"/>
        <dbReference type="ChEBI" id="CHEBI:25629"/>
        <dbReference type="ChEBI" id="CHEBI:52392"/>
        <dbReference type="ChEBI" id="CHEBI:75728"/>
    </reaction>
</comment>
<name>A0A9C5ZHJ2_9MUSC</name>
<comment type="catalytic activity">
    <reaction evidence="10">
        <text>1-octadecanoyl-2-(9Z-octadecenoyl)-sn-glycerol + H2O = 2-(9Z-octadecenoyl)-glycerol + octadecanoate + H(+)</text>
        <dbReference type="Rhea" id="RHEA:77103"/>
        <dbReference type="ChEBI" id="CHEBI:15377"/>
        <dbReference type="ChEBI" id="CHEBI:15378"/>
        <dbReference type="ChEBI" id="CHEBI:25629"/>
        <dbReference type="ChEBI" id="CHEBI:73990"/>
        <dbReference type="ChEBI" id="CHEBI:75468"/>
    </reaction>
</comment>
<dbReference type="Pfam" id="PF00561">
    <property type="entry name" value="Abhydrolase_1"/>
    <property type="match status" value="1"/>
</dbReference>
<evidence type="ECO:0000256" key="8">
    <source>
        <dbReference type="ARBA" id="ARBA00048283"/>
    </source>
</evidence>
<evidence type="ECO:0000313" key="14">
    <source>
        <dbReference type="RefSeq" id="XP_037896662.1"/>
    </source>
</evidence>
<gene>
    <name evidence="14" type="primary">LOC119641851</name>
</gene>
<dbReference type="InterPro" id="IPR000073">
    <property type="entry name" value="AB_hydrolase_1"/>
</dbReference>
<dbReference type="AlphaFoldDB" id="A0A9C5ZHJ2"/>
<evidence type="ECO:0000259" key="12">
    <source>
        <dbReference type="Pfam" id="PF00561"/>
    </source>
</evidence>
<comment type="similarity">
    <text evidence="1">Belongs to the AB hydrolase superfamily.</text>
</comment>
<comment type="catalytic activity">
    <reaction evidence="6">
        <text>a 1,3-diacyl-sn-glycerol + H2O = a 1-acyl-sn-glycerol + a fatty acid + H(+)</text>
        <dbReference type="Rhea" id="RHEA:38503"/>
        <dbReference type="ChEBI" id="CHEBI:15377"/>
        <dbReference type="ChEBI" id="CHEBI:15378"/>
        <dbReference type="ChEBI" id="CHEBI:28868"/>
        <dbReference type="ChEBI" id="CHEBI:64683"/>
        <dbReference type="ChEBI" id="CHEBI:77272"/>
    </reaction>
</comment>
<dbReference type="SUPFAM" id="SSF53474">
    <property type="entry name" value="alpha/beta-Hydrolases"/>
    <property type="match status" value="1"/>
</dbReference>
<evidence type="ECO:0000256" key="10">
    <source>
        <dbReference type="ARBA" id="ARBA00048513"/>
    </source>
</evidence>
<evidence type="ECO:0000256" key="5">
    <source>
        <dbReference type="ARBA" id="ARBA00043667"/>
    </source>
</evidence>
<organism evidence="13 14">
    <name type="scientific">Glossina fuscipes</name>
    <dbReference type="NCBI Taxonomy" id="7396"/>
    <lineage>
        <taxon>Eukaryota</taxon>
        <taxon>Metazoa</taxon>
        <taxon>Ecdysozoa</taxon>
        <taxon>Arthropoda</taxon>
        <taxon>Hexapoda</taxon>
        <taxon>Insecta</taxon>
        <taxon>Pterygota</taxon>
        <taxon>Neoptera</taxon>
        <taxon>Endopterygota</taxon>
        <taxon>Diptera</taxon>
        <taxon>Brachycera</taxon>
        <taxon>Muscomorpha</taxon>
        <taxon>Hippoboscoidea</taxon>
        <taxon>Glossinidae</taxon>
        <taxon>Glossina</taxon>
    </lineage>
</organism>
<dbReference type="EC" id="3.1.1.116" evidence="3"/>
<dbReference type="GeneID" id="119641851"/>
<dbReference type="GO" id="GO:0052689">
    <property type="term" value="F:carboxylic ester hydrolase activity"/>
    <property type="evidence" value="ECO:0007669"/>
    <property type="project" value="TreeGrafter"/>
</dbReference>
<feature type="domain" description="AB hydrolase-1" evidence="12">
    <location>
        <begin position="50"/>
        <end position="154"/>
    </location>
</feature>
<accession>A0A9C5ZHJ2</accession>
<protein>
    <recommendedName>
        <fullName evidence="7">sn-1-specific diacylglycerol lipase ABHD11</fullName>
        <ecNumber evidence="3">3.1.1.116</ecNumber>
    </recommendedName>
    <alternativeName>
        <fullName evidence="4">Alpha/beta hydrolase domain-containing protein 11</fullName>
    </alternativeName>
</protein>
<evidence type="ECO:0000256" key="3">
    <source>
        <dbReference type="ARBA" id="ARBA00026104"/>
    </source>
</evidence>
<reference evidence="14" key="1">
    <citation type="submission" date="2025-08" db="UniProtKB">
        <authorList>
            <consortium name="RefSeq"/>
        </authorList>
    </citation>
    <scope>IDENTIFICATION</scope>
    <source>
        <tissue evidence="14">Whole body pupa</tissue>
    </source>
</reference>
<dbReference type="InterPro" id="IPR029058">
    <property type="entry name" value="AB_hydrolase_fold"/>
</dbReference>
<keyword evidence="2" id="KW-0378">Hydrolase</keyword>
<evidence type="ECO:0000256" key="9">
    <source>
        <dbReference type="ARBA" id="ARBA00048504"/>
    </source>
</evidence>
<proteinExistence type="inferred from homology"/>